<reference evidence="1 2" key="1">
    <citation type="submission" date="2024-09" db="EMBL/GenBank/DDBJ databases">
        <authorList>
            <person name="Sun Q."/>
            <person name="Mori K."/>
        </authorList>
    </citation>
    <scope>NUCLEOTIDE SEQUENCE [LARGE SCALE GENOMIC DNA]</scope>
    <source>
        <strain evidence="1 2">ATCC 51285</strain>
    </source>
</reference>
<gene>
    <name evidence="1" type="ORF">ACFFLH_05650</name>
</gene>
<dbReference type="Pfam" id="PF11197">
    <property type="entry name" value="DUF2835"/>
    <property type="match status" value="1"/>
</dbReference>
<dbReference type="RefSeq" id="WP_027313936.1">
    <property type="nucleotide sequence ID" value="NZ_JAUESS010000010.1"/>
</dbReference>
<dbReference type="Proteomes" id="UP001589628">
    <property type="component" value="Unassembled WGS sequence"/>
</dbReference>
<protein>
    <submittedName>
        <fullName evidence="1">DUF2835 family protein</fullName>
    </submittedName>
</protein>
<comment type="caution">
    <text evidence="1">The sequence shown here is derived from an EMBL/GenBank/DDBJ whole genome shotgun (WGS) entry which is preliminary data.</text>
</comment>
<name>A0ABV5Z9F9_9GAMM</name>
<evidence type="ECO:0000313" key="1">
    <source>
        <dbReference type="EMBL" id="MFB9885888.1"/>
    </source>
</evidence>
<evidence type="ECO:0000313" key="2">
    <source>
        <dbReference type="Proteomes" id="UP001589628"/>
    </source>
</evidence>
<dbReference type="EMBL" id="JBHLZN010000001">
    <property type="protein sequence ID" value="MFB9885888.1"/>
    <property type="molecule type" value="Genomic_DNA"/>
</dbReference>
<proteinExistence type="predicted"/>
<dbReference type="InterPro" id="IPR021363">
    <property type="entry name" value="DUF2835"/>
</dbReference>
<organism evidence="1 2">
    <name type="scientific">Balneatrix alpica</name>
    <dbReference type="NCBI Taxonomy" id="75684"/>
    <lineage>
        <taxon>Bacteria</taxon>
        <taxon>Pseudomonadati</taxon>
        <taxon>Pseudomonadota</taxon>
        <taxon>Gammaproteobacteria</taxon>
        <taxon>Oceanospirillales</taxon>
        <taxon>Balneatrichaceae</taxon>
        <taxon>Balneatrix</taxon>
    </lineage>
</organism>
<keyword evidence="2" id="KW-1185">Reference proteome</keyword>
<accession>A0ABV5Z9F9</accession>
<sequence length="76" mass="9089">MRLQRYRYRFYVGLSYDDFMLIYRGQARAVVVQTESGLSLRIPAERFRPFVSHSGIQGWFELEADEQHRFVAMRAL</sequence>